<accession>A0A8J3YYK4</accession>
<keyword evidence="1" id="KW-0472">Membrane</keyword>
<name>A0A8J3YYK4_9ACTN</name>
<evidence type="ECO:0000313" key="2">
    <source>
        <dbReference type="EMBL" id="GIJ51953.1"/>
    </source>
</evidence>
<feature type="transmembrane region" description="Helical" evidence="1">
    <location>
        <begin position="118"/>
        <end position="137"/>
    </location>
</feature>
<keyword evidence="1" id="KW-0812">Transmembrane</keyword>
<keyword evidence="3" id="KW-1185">Reference proteome</keyword>
<feature type="transmembrane region" description="Helical" evidence="1">
    <location>
        <begin position="157"/>
        <end position="178"/>
    </location>
</feature>
<comment type="caution">
    <text evidence="2">The sequence shown here is derived from an EMBL/GenBank/DDBJ whole genome shotgun (WGS) entry which is preliminary data.</text>
</comment>
<protein>
    <recommendedName>
        <fullName evidence="4">ABC transporter permease</fullName>
    </recommendedName>
</protein>
<reference evidence="2" key="1">
    <citation type="submission" date="2021-01" db="EMBL/GenBank/DDBJ databases">
        <title>Whole genome shotgun sequence of Virgisporangium aliadipatigenens NBRC 105644.</title>
        <authorList>
            <person name="Komaki H."/>
            <person name="Tamura T."/>
        </authorList>
    </citation>
    <scope>NUCLEOTIDE SEQUENCE</scope>
    <source>
        <strain evidence="2">NBRC 105644</strain>
    </source>
</reference>
<proteinExistence type="predicted"/>
<gene>
    <name evidence="2" type="ORF">Val02_88390</name>
</gene>
<dbReference type="EMBL" id="BOPF01000058">
    <property type="protein sequence ID" value="GIJ51953.1"/>
    <property type="molecule type" value="Genomic_DNA"/>
</dbReference>
<evidence type="ECO:0000313" key="3">
    <source>
        <dbReference type="Proteomes" id="UP000619260"/>
    </source>
</evidence>
<sequence>MTPAAPGPFRAAPAPLAGAFRAEWTKLWTLRSTAALPFVAAAATVAVSAFVCAAADPRTVACADGCDPARLALSGVYCGQAAFALLGVLVTTGEYRTGLITYTLAAVPWRPAAFGAKAAALLAAVLPAALVAVGGAVTLGRPLLAHHGFAATGGRGIGGALLHLVLVALLGLGVAALLRGTTAALTAVLALLYLPPVAALLLSDARWAAWAPSPTGRGPAVLATVTTAALLLGATRFARGDPS</sequence>
<organism evidence="2 3">
    <name type="scientific">Virgisporangium aliadipatigenens</name>
    <dbReference type="NCBI Taxonomy" id="741659"/>
    <lineage>
        <taxon>Bacteria</taxon>
        <taxon>Bacillati</taxon>
        <taxon>Actinomycetota</taxon>
        <taxon>Actinomycetes</taxon>
        <taxon>Micromonosporales</taxon>
        <taxon>Micromonosporaceae</taxon>
        <taxon>Virgisporangium</taxon>
    </lineage>
</organism>
<dbReference type="AlphaFoldDB" id="A0A8J3YYK4"/>
<evidence type="ECO:0000256" key="1">
    <source>
        <dbReference type="SAM" id="Phobius"/>
    </source>
</evidence>
<feature type="transmembrane region" description="Helical" evidence="1">
    <location>
        <begin position="185"/>
        <end position="208"/>
    </location>
</feature>
<feature type="transmembrane region" description="Helical" evidence="1">
    <location>
        <begin position="34"/>
        <end position="55"/>
    </location>
</feature>
<dbReference type="Proteomes" id="UP000619260">
    <property type="component" value="Unassembled WGS sequence"/>
</dbReference>
<dbReference type="RefSeq" id="WP_203905348.1">
    <property type="nucleotide sequence ID" value="NZ_BOPF01000058.1"/>
</dbReference>
<keyword evidence="1" id="KW-1133">Transmembrane helix</keyword>
<feature type="transmembrane region" description="Helical" evidence="1">
    <location>
        <begin position="220"/>
        <end position="238"/>
    </location>
</feature>
<evidence type="ECO:0008006" key="4">
    <source>
        <dbReference type="Google" id="ProtNLM"/>
    </source>
</evidence>